<evidence type="ECO:0000256" key="1">
    <source>
        <dbReference type="SAM" id="MobiDB-lite"/>
    </source>
</evidence>
<feature type="compositionally biased region" description="Basic and acidic residues" evidence="1">
    <location>
        <begin position="75"/>
        <end position="94"/>
    </location>
</feature>
<protein>
    <submittedName>
        <fullName evidence="3">Uncharacterized protein</fullName>
    </submittedName>
</protein>
<reference evidence="3 4" key="1">
    <citation type="submission" date="2024-03" db="EMBL/GenBank/DDBJ databases">
        <title>A high-quality draft genome sequence of Diaporthe vaccinii, a causative agent of upright dieback and viscid rot disease in cranberry plants.</title>
        <authorList>
            <person name="Sarrasin M."/>
            <person name="Lang B.F."/>
            <person name="Burger G."/>
        </authorList>
    </citation>
    <scope>NUCLEOTIDE SEQUENCE [LARGE SCALE GENOMIC DNA]</scope>
    <source>
        <strain evidence="3 4">IS7</strain>
    </source>
</reference>
<dbReference type="EMBL" id="JBAWTH010000190">
    <property type="protein sequence ID" value="KAL2273326.1"/>
    <property type="molecule type" value="Genomic_DNA"/>
</dbReference>
<keyword evidence="2" id="KW-1133">Transmembrane helix</keyword>
<feature type="region of interest" description="Disordered" evidence="1">
    <location>
        <begin position="1"/>
        <end position="24"/>
    </location>
</feature>
<feature type="compositionally biased region" description="Basic and acidic residues" evidence="1">
    <location>
        <begin position="10"/>
        <end position="23"/>
    </location>
</feature>
<dbReference type="Proteomes" id="UP001600888">
    <property type="component" value="Unassembled WGS sequence"/>
</dbReference>
<feature type="transmembrane region" description="Helical" evidence="2">
    <location>
        <begin position="42"/>
        <end position="64"/>
    </location>
</feature>
<evidence type="ECO:0000313" key="4">
    <source>
        <dbReference type="Proteomes" id="UP001600888"/>
    </source>
</evidence>
<feature type="region of interest" description="Disordered" evidence="1">
    <location>
        <begin position="71"/>
        <end position="107"/>
    </location>
</feature>
<dbReference type="PANTHER" id="PTHR35896:SF3">
    <property type="entry name" value="MAJOR FACILITATOR SUPERFAMILY TRANSPORTER"/>
    <property type="match status" value="1"/>
</dbReference>
<dbReference type="PANTHER" id="PTHR35896">
    <property type="entry name" value="IG-LIKE DOMAIN-CONTAINING PROTEIN"/>
    <property type="match status" value="1"/>
</dbReference>
<keyword evidence="2" id="KW-0472">Membrane</keyword>
<name>A0ABR4DSP4_9PEZI</name>
<sequence length="276" mass="31068">MPSSSSKDPLLGRDSGDSEETMRSPKGVVDFPIRRETGPYRVLVFTLVGALVGSLIWTMALGAVSKNWTSTSEQHSSHDKDAHDCDHHEKHWDGPTDPDGYPFPLSAHNNPLVNQSIPLTQPPIQPGEVPTTNGPNCGDSVEVAKARGCKYDWTVNSWVPPMCVSDELSDAMVKSREWFVYEDEERTRRVPIEDILTGTYENLWVDWGYHVTHCEFAFKKLAVVARTPGMAYVGQAINEYHTNHCIEEVLANRTFAPLSFQDTYLHRGWASCYRKE</sequence>
<keyword evidence="2" id="KW-0812">Transmembrane</keyword>
<proteinExistence type="predicted"/>
<evidence type="ECO:0000313" key="3">
    <source>
        <dbReference type="EMBL" id="KAL2273326.1"/>
    </source>
</evidence>
<keyword evidence="4" id="KW-1185">Reference proteome</keyword>
<gene>
    <name evidence="3" type="ORF">FJTKL_04789</name>
</gene>
<evidence type="ECO:0000256" key="2">
    <source>
        <dbReference type="SAM" id="Phobius"/>
    </source>
</evidence>
<dbReference type="InterPro" id="IPR053008">
    <property type="entry name" value="Phomopsin_biosynth_assoc"/>
</dbReference>
<accession>A0ABR4DSP4</accession>
<comment type="caution">
    <text evidence="3">The sequence shown here is derived from an EMBL/GenBank/DDBJ whole genome shotgun (WGS) entry which is preliminary data.</text>
</comment>
<organism evidence="3 4">
    <name type="scientific">Diaporthe vaccinii</name>
    <dbReference type="NCBI Taxonomy" id="105482"/>
    <lineage>
        <taxon>Eukaryota</taxon>
        <taxon>Fungi</taxon>
        <taxon>Dikarya</taxon>
        <taxon>Ascomycota</taxon>
        <taxon>Pezizomycotina</taxon>
        <taxon>Sordariomycetes</taxon>
        <taxon>Sordariomycetidae</taxon>
        <taxon>Diaporthales</taxon>
        <taxon>Diaporthaceae</taxon>
        <taxon>Diaporthe</taxon>
        <taxon>Diaporthe eres species complex</taxon>
    </lineage>
</organism>